<evidence type="ECO:0000313" key="2">
    <source>
        <dbReference type="Proteomes" id="UP000578688"/>
    </source>
</evidence>
<dbReference type="AlphaFoldDB" id="A0A7Y9XUW6"/>
<sequence length="145" mass="16041">MASVEYSAVLNGSAQQTWQVLRQFGGIATWHPAIARSEMEDGRSERAVGAIRRLVLTDGAILRERLLSMDETDMSLSYQFEESPLPLDNYRAQVRVLGADDGSRCVVEWKATFDVREAGTTAHFEGVINELIIGGHNSLAAFLQK</sequence>
<evidence type="ECO:0008006" key="3">
    <source>
        <dbReference type="Google" id="ProtNLM"/>
    </source>
</evidence>
<dbReference type="CDD" id="cd07821">
    <property type="entry name" value="PYR_PYL_RCAR_like"/>
    <property type="match status" value="1"/>
</dbReference>
<name>A0A7Y9XUW6_9GAMM</name>
<dbReference type="InterPro" id="IPR019587">
    <property type="entry name" value="Polyketide_cyclase/dehydratase"/>
</dbReference>
<dbReference type="PANTHER" id="PTHR39332">
    <property type="entry name" value="BLL4707 PROTEIN"/>
    <property type="match status" value="1"/>
</dbReference>
<protein>
    <recommendedName>
        <fullName evidence="3">Polyketide cyclase / dehydrase and lipid transport</fullName>
    </recommendedName>
</protein>
<reference evidence="1 2" key="1">
    <citation type="submission" date="2020-07" db="EMBL/GenBank/DDBJ databases">
        <title>Genomic analyses of the natural microbiome of Caenorhabditis elegans.</title>
        <authorList>
            <person name="Samuel B."/>
        </authorList>
    </citation>
    <scope>NUCLEOTIDE SEQUENCE [LARGE SCALE GENOMIC DNA]</scope>
    <source>
        <strain evidence="1 2">BIGb0408</strain>
    </source>
</reference>
<dbReference type="PANTHER" id="PTHR39332:SF7">
    <property type="entry name" value="SRPBCC FAMILY PROTEIN"/>
    <property type="match status" value="1"/>
</dbReference>
<keyword evidence="2" id="KW-1185">Reference proteome</keyword>
<comment type="caution">
    <text evidence="1">The sequence shown here is derived from an EMBL/GenBank/DDBJ whole genome shotgun (WGS) entry which is preliminary data.</text>
</comment>
<accession>A0A7Y9XUW6</accession>
<proteinExistence type="predicted"/>
<organism evidence="1 2">
    <name type="scientific">Phytopseudomonas flavescens</name>
    <dbReference type="NCBI Taxonomy" id="29435"/>
    <lineage>
        <taxon>Bacteria</taxon>
        <taxon>Pseudomonadati</taxon>
        <taxon>Pseudomonadota</taxon>
        <taxon>Gammaproteobacteria</taxon>
        <taxon>Pseudomonadales</taxon>
        <taxon>Pseudomonadaceae</taxon>
        <taxon>Phytopseudomonas</taxon>
    </lineage>
</organism>
<gene>
    <name evidence="1" type="ORF">FHR27_005269</name>
</gene>
<evidence type="ECO:0000313" key="1">
    <source>
        <dbReference type="EMBL" id="NYH76659.1"/>
    </source>
</evidence>
<dbReference type="EMBL" id="JACBYV010000001">
    <property type="protein sequence ID" value="NYH76659.1"/>
    <property type="molecule type" value="Genomic_DNA"/>
</dbReference>
<dbReference type="Gene3D" id="3.30.530.20">
    <property type="match status" value="1"/>
</dbReference>
<dbReference type="InterPro" id="IPR023393">
    <property type="entry name" value="START-like_dom_sf"/>
</dbReference>
<dbReference type="SUPFAM" id="SSF55961">
    <property type="entry name" value="Bet v1-like"/>
    <property type="match status" value="1"/>
</dbReference>
<dbReference type="RefSeq" id="WP_179539983.1">
    <property type="nucleotide sequence ID" value="NZ_JACBYV010000001.1"/>
</dbReference>
<dbReference type="Pfam" id="PF10604">
    <property type="entry name" value="Polyketide_cyc2"/>
    <property type="match status" value="1"/>
</dbReference>
<dbReference type="Proteomes" id="UP000578688">
    <property type="component" value="Unassembled WGS sequence"/>
</dbReference>